<dbReference type="RefSeq" id="WP_167477251.1">
    <property type="nucleotide sequence ID" value="NZ_CP046172.1"/>
</dbReference>
<evidence type="ECO:0000313" key="2">
    <source>
        <dbReference type="EMBL" id="QIS14916.1"/>
    </source>
</evidence>
<sequence length="287" mass="33110">MFGPGSLFYESYGDRRGYLVAPVEGLLQLMYPALGRGVEQHSAFYGEPLQRLFRSVPQIQGTIFDGRAATETAHRIREFHRDIKGAMPDGSRYHALDPETYFWAHATFIDAAFRATDLYFARPYNAEEKAAVYREGVRWWRMYGLSERVVPPTYGDFRDYWDHMLHNVIQPTPAATELVRFFREPGSMPQPWVPRWLWRSTGPLTGLAWLQVGAGALPPVVREMFDIPWTKANQLAFDTFRKTVAYTWPVLPYRLRITPRARAAYRRDGRLGIDAARRRVHAHTSAA</sequence>
<dbReference type="PANTHER" id="PTHR36151">
    <property type="entry name" value="BLR2777 PROTEIN"/>
    <property type="match status" value="1"/>
</dbReference>
<proteinExistence type="predicted"/>
<reference evidence="2 3" key="1">
    <citation type="journal article" date="2019" name="ACS Chem. Biol.">
        <title>Identification and Mobilization of a Cryptic Antibiotic Biosynthesis Gene Locus from a Human-Pathogenic Nocardia Isolate.</title>
        <authorList>
            <person name="Herisse M."/>
            <person name="Ishida K."/>
            <person name="Porter J.L."/>
            <person name="Howden B."/>
            <person name="Hertweck C."/>
            <person name="Stinear T.P."/>
            <person name="Pidot S.J."/>
        </authorList>
    </citation>
    <scope>NUCLEOTIDE SEQUENCE [LARGE SCALE GENOMIC DNA]</scope>
    <source>
        <strain evidence="2 3">AUSMDU00012717</strain>
    </source>
</reference>
<dbReference type="PANTHER" id="PTHR36151:SF3">
    <property type="entry name" value="ER-BOUND OXYGENASE MPAB_MPAB'_RUBBER OXYGENASE CATALYTIC DOMAIN-CONTAINING PROTEIN"/>
    <property type="match status" value="1"/>
</dbReference>
<dbReference type="AlphaFoldDB" id="A0A6G9YPG9"/>
<accession>A0A6G9YPG9</accession>
<gene>
    <name evidence="2" type="ORF">F5544_35425</name>
</gene>
<dbReference type="EMBL" id="CP046172">
    <property type="protein sequence ID" value="QIS14916.1"/>
    <property type="molecule type" value="Genomic_DNA"/>
</dbReference>
<feature type="domain" description="ER-bound oxygenase mpaB/mpaB'/Rubber oxygenase catalytic" evidence="1">
    <location>
        <begin position="12"/>
        <end position="244"/>
    </location>
</feature>
<dbReference type="Pfam" id="PF09995">
    <property type="entry name" value="MPAB_Lcp_cat"/>
    <property type="match status" value="1"/>
</dbReference>
<dbReference type="GO" id="GO:0016491">
    <property type="term" value="F:oxidoreductase activity"/>
    <property type="evidence" value="ECO:0007669"/>
    <property type="project" value="InterPro"/>
</dbReference>
<name>A0A6G9YPG9_9NOCA</name>
<protein>
    <submittedName>
        <fullName evidence="2">DUF2236 domain-containing protein</fullName>
    </submittedName>
</protein>
<organism evidence="2 3">
    <name type="scientific">Nocardia arthritidis</name>
    <dbReference type="NCBI Taxonomy" id="228602"/>
    <lineage>
        <taxon>Bacteria</taxon>
        <taxon>Bacillati</taxon>
        <taxon>Actinomycetota</taxon>
        <taxon>Actinomycetes</taxon>
        <taxon>Mycobacteriales</taxon>
        <taxon>Nocardiaceae</taxon>
        <taxon>Nocardia</taxon>
    </lineage>
</organism>
<evidence type="ECO:0000259" key="1">
    <source>
        <dbReference type="Pfam" id="PF09995"/>
    </source>
</evidence>
<dbReference type="InterPro" id="IPR018713">
    <property type="entry name" value="MPAB/Lcp_cat_dom"/>
</dbReference>
<keyword evidence="3" id="KW-1185">Reference proteome</keyword>
<evidence type="ECO:0000313" key="3">
    <source>
        <dbReference type="Proteomes" id="UP000503540"/>
    </source>
</evidence>
<dbReference type="Proteomes" id="UP000503540">
    <property type="component" value="Chromosome"/>
</dbReference>
<dbReference type="KEGG" id="nah:F5544_35425"/>